<protein>
    <submittedName>
        <fullName evidence="1">Uncharacterized protein</fullName>
    </submittedName>
</protein>
<accession>A0A0B7F2C0</accession>
<organism evidence="1 2">
    <name type="scientific">Thanatephorus cucumeris (strain AG1-IB / isolate 7/3/14)</name>
    <name type="common">Lettuce bottom rot fungus</name>
    <name type="synonym">Rhizoctonia solani</name>
    <dbReference type="NCBI Taxonomy" id="1108050"/>
    <lineage>
        <taxon>Eukaryota</taxon>
        <taxon>Fungi</taxon>
        <taxon>Dikarya</taxon>
        <taxon>Basidiomycota</taxon>
        <taxon>Agaricomycotina</taxon>
        <taxon>Agaricomycetes</taxon>
        <taxon>Cantharellales</taxon>
        <taxon>Ceratobasidiaceae</taxon>
        <taxon>Rhizoctonia</taxon>
        <taxon>Rhizoctonia solani AG-1</taxon>
    </lineage>
</organism>
<reference evidence="1 2" key="1">
    <citation type="submission" date="2014-11" db="EMBL/GenBank/DDBJ databases">
        <authorList>
            <person name="Wibberg Daniel"/>
        </authorList>
    </citation>
    <scope>NUCLEOTIDE SEQUENCE [LARGE SCALE GENOMIC DNA]</scope>
    <source>
        <strain evidence="1">Rhizoctonia solani AG1-IB 7/3/14</strain>
    </source>
</reference>
<proteinExistence type="predicted"/>
<evidence type="ECO:0000313" key="2">
    <source>
        <dbReference type="Proteomes" id="UP000059188"/>
    </source>
</evidence>
<keyword evidence="2" id="KW-1185">Reference proteome</keyword>
<dbReference type="Proteomes" id="UP000059188">
    <property type="component" value="Unassembled WGS sequence"/>
</dbReference>
<sequence>MRFVYIQLSTELFLHDKARVGTFGTLVKQPPKEAKKGSLGCICVTKQARATFPGFTATSCFTPKLDGHKLQKAKFTQDFRG</sequence>
<dbReference type="EMBL" id="LN679100">
    <property type="protein sequence ID" value="CEL51625.1"/>
    <property type="molecule type" value="Genomic_DNA"/>
</dbReference>
<evidence type="ECO:0000313" key="1">
    <source>
        <dbReference type="EMBL" id="CEL51625.1"/>
    </source>
</evidence>
<name>A0A0B7F2C0_THACB</name>
<dbReference type="AlphaFoldDB" id="A0A0B7F2C0"/>
<gene>
    <name evidence="1" type="ORF">RSOLAG1IB_00160</name>
</gene>